<sequence length="209" mass="22085">MNRTDRLYALAVELSASAPRCVPARALAARLGVSVRTVERDVARLRRLGLPVEPRRGEGYRLAEEAGAGGVLPPVVLTAEEAAAVAAALRDVEEDGLAAPARSALRKIAAALSVPEREPAGPPPVARTVERALARGRALRIGYADRTGAVTSRDVEPRILLAGRGSVRYLVAWCRLRDDVRVFRLDRIASAVELDDATAGGAAAQASGR</sequence>
<dbReference type="PROSITE" id="PS52050">
    <property type="entry name" value="WYL"/>
    <property type="match status" value="1"/>
</dbReference>
<dbReference type="EMBL" id="VFPQ01000001">
    <property type="protein sequence ID" value="TQM74588.1"/>
    <property type="molecule type" value="Genomic_DNA"/>
</dbReference>
<dbReference type="AlphaFoldDB" id="A0A543IVJ1"/>
<dbReference type="InterPro" id="IPR036388">
    <property type="entry name" value="WH-like_DNA-bd_sf"/>
</dbReference>
<dbReference type="Pfam" id="PF08279">
    <property type="entry name" value="HTH_11"/>
    <property type="match status" value="1"/>
</dbReference>
<dbReference type="Pfam" id="PF13280">
    <property type="entry name" value="WYL"/>
    <property type="match status" value="1"/>
</dbReference>
<dbReference type="InterPro" id="IPR026881">
    <property type="entry name" value="WYL_dom"/>
</dbReference>
<keyword evidence="4" id="KW-1185">Reference proteome</keyword>
<feature type="domain" description="WYL" evidence="2">
    <location>
        <begin position="125"/>
        <end position="191"/>
    </location>
</feature>
<evidence type="ECO:0000313" key="4">
    <source>
        <dbReference type="Proteomes" id="UP000319213"/>
    </source>
</evidence>
<dbReference type="Proteomes" id="UP000319213">
    <property type="component" value="Unassembled WGS sequence"/>
</dbReference>
<protein>
    <submittedName>
        <fullName evidence="3">HTH domain-containing protein</fullName>
    </submittedName>
</protein>
<dbReference type="SUPFAM" id="SSF46785">
    <property type="entry name" value="Winged helix' DNA-binding domain"/>
    <property type="match status" value="1"/>
</dbReference>
<proteinExistence type="predicted"/>
<comment type="caution">
    <text evidence="3">The sequence shown here is derived from an EMBL/GenBank/DDBJ whole genome shotgun (WGS) entry which is preliminary data.</text>
</comment>
<reference evidence="3 4" key="1">
    <citation type="submission" date="2019-06" db="EMBL/GenBank/DDBJ databases">
        <title>Sequencing the genomes of 1000 actinobacteria strains.</title>
        <authorList>
            <person name="Klenk H.-P."/>
        </authorList>
    </citation>
    <scope>NUCLEOTIDE SEQUENCE [LARGE SCALE GENOMIC DNA]</scope>
    <source>
        <strain evidence="3 4">DSM 43186</strain>
    </source>
</reference>
<evidence type="ECO:0000259" key="1">
    <source>
        <dbReference type="Pfam" id="PF08279"/>
    </source>
</evidence>
<gene>
    <name evidence="3" type="ORF">FHX40_1266</name>
</gene>
<dbReference type="InterPro" id="IPR013196">
    <property type="entry name" value="HTH_11"/>
</dbReference>
<feature type="domain" description="Helix-turn-helix type 11" evidence="1">
    <location>
        <begin position="9"/>
        <end position="61"/>
    </location>
</feature>
<dbReference type="PANTHER" id="PTHR34580:SF3">
    <property type="entry name" value="PROTEIN PAFB"/>
    <property type="match status" value="1"/>
</dbReference>
<dbReference type="Gene3D" id="1.10.10.10">
    <property type="entry name" value="Winged helix-like DNA-binding domain superfamily/Winged helix DNA-binding domain"/>
    <property type="match status" value="1"/>
</dbReference>
<dbReference type="RefSeq" id="WP_170198734.1">
    <property type="nucleotide sequence ID" value="NZ_BMPV01000003.1"/>
</dbReference>
<dbReference type="PANTHER" id="PTHR34580">
    <property type="match status" value="1"/>
</dbReference>
<organism evidence="3 4">
    <name type="scientific">Thermopolyspora flexuosa</name>
    <dbReference type="NCBI Taxonomy" id="103836"/>
    <lineage>
        <taxon>Bacteria</taxon>
        <taxon>Bacillati</taxon>
        <taxon>Actinomycetota</taxon>
        <taxon>Actinomycetes</taxon>
        <taxon>Streptosporangiales</taxon>
        <taxon>Streptosporangiaceae</taxon>
        <taxon>Thermopolyspora</taxon>
    </lineage>
</organism>
<name>A0A543IVJ1_9ACTN</name>
<dbReference type="InterPro" id="IPR036390">
    <property type="entry name" value="WH_DNA-bd_sf"/>
</dbReference>
<evidence type="ECO:0000259" key="2">
    <source>
        <dbReference type="Pfam" id="PF13280"/>
    </source>
</evidence>
<evidence type="ECO:0000313" key="3">
    <source>
        <dbReference type="EMBL" id="TQM74588.1"/>
    </source>
</evidence>
<dbReference type="InterPro" id="IPR051534">
    <property type="entry name" value="CBASS_pafABC_assoc_protein"/>
</dbReference>
<accession>A0A543IVJ1</accession>